<feature type="region of interest" description="Disordered" evidence="1">
    <location>
        <begin position="84"/>
        <end position="135"/>
    </location>
</feature>
<dbReference type="PANTHER" id="PTHR47843">
    <property type="entry name" value="BTB DOMAIN-CONTAINING PROTEIN-RELATED"/>
    <property type="match status" value="1"/>
</dbReference>
<name>A0AAN6LUE5_9PLEO</name>
<dbReference type="SUPFAM" id="SSF54695">
    <property type="entry name" value="POZ domain"/>
    <property type="match status" value="1"/>
</dbReference>
<evidence type="ECO:0000313" key="4">
    <source>
        <dbReference type="Proteomes" id="UP001280581"/>
    </source>
</evidence>
<dbReference type="AlphaFoldDB" id="A0AAN6LUE5"/>
<dbReference type="InterPro" id="IPR000210">
    <property type="entry name" value="BTB/POZ_dom"/>
</dbReference>
<dbReference type="Pfam" id="PF00651">
    <property type="entry name" value="BTB"/>
    <property type="match status" value="1"/>
</dbReference>
<dbReference type="Gene3D" id="3.30.710.10">
    <property type="entry name" value="Potassium Channel Kv1.1, Chain A"/>
    <property type="match status" value="1"/>
</dbReference>
<accession>A0AAN6LUE5</accession>
<reference evidence="3 4" key="1">
    <citation type="submission" date="2021-02" db="EMBL/GenBank/DDBJ databases">
        <title>Genome assembly of Pseudopithomyces chartarum.</title>
        <authorList>
            <person name="Jauregui R."/>
            <person name="Singh J."/>
            <person name="Voisey C."/>
        </authorList>
    </citation>
    <scope>NUCLEOTIDE SEQUENCE [LARGE SCALE GENOMIC DNA]</scope>
    <source>
        <strain evidence="3 4">AGR01</strain>
    </source>
</reference>
<sequence length="305" mass="34607">MAKLKNNSFIQSPQFTFFVGHEGKAITVHAEAIAATSAQLNALINGGMKESESRCAKLEDVEVDDFVRFCEYAYRGDYTVPPWEDRPSIPHTPSDDWGNFGFGSSSKTKKKKTKKASIPEPYPETPYEDYPPEEAPVEMPSQYAVEVPISRTELRNQFNTPPATISTLPKALILDQFEPKGNSAVHQDFTPIFLAHARLYCFAHQHLIEPLKALTINKLQKTLMGFQLYKDRVGDIVELARFVYSNPDLPESSDQDVLNDLKKLIAEYIACEIDVIGKHDSFIHFIEEGGEFVRIFWKIVRQFIT</sequence>
<protein>
    <recommendedName>
        <fullName evidence="2">BTB domain-containing protein</fullName>
    </recommendedName>
</protein>
<dbReference type="InterPro" id="IPR011333">
    <property type="entry name" value="SKP1/BTB/POZ_sf"/>
</dbReference>
<comment type="caution">
    <text evidence="3">The sequence shown here is derived from an EMBL/GenBank/DDBJ whole genome shotgun (WGS) entry which is preliminary data.</text>
</comment>
<gene>
    <name evidence="3" type="ORF">GRF29_103g1740735</name>
</gene>
<dbReference type="Proteomes" id="UP001280581">
    <property type="component" value="Unassembled WGS sequence"/>
</dbReference>
<evidence type="ECO:0000259" key="2">
    <source>
        <dbReference type="PROSITE" id="PS50097"/>
    </source>
</evidence>
<dbReference type="CDD" id="cd18186">
    <property type="entry name" value="BTB_POZ_ZBTB_KLHL-like"/>
    <property type="match status" value="1"/>
</dbReference>
<evidence type="ECO:0000313" key="3">
    <source>
        <dbReference type="EMBL" id="KAK3207647.1"/>
    </source>
</evidence>
<proteinExistence type="predicted"/>
<dbReference type="PROSITE" id="PS50097">
    <property type="entry name" value="BTB"/>
    <property type="match status" value="1"/>
</dbReference>
<evidence type="ECO:0000256" key="1">
    <source>
        <dbReference type="SAM" id="MobiDB-lite"/>
    </source>
</evidence>
<feature type="compositionally biased region" description="Acidic residues" evidence="1">
    <location>
        <begin position="126"/>
        <end position="135"/>
    </location>
</feature>
<organism evidence="3 4">
    <name type="scientific">Pseudopithomyces chartarum</name>
    <dbReference type="NCBI Taxonomy" id="1892770"/>
    <lineage>
        <taxon>Eukaryota</taxon>
        <taxon>Fungi</taxon>
        <taxon>Dikarya</taxon>
        <taxon>Ascomycota</taxon>
        <taxon>Pezizomycotina</taxon>
        <taxon>Dothideomycetes</taxon>
        <taxon>Pleosporomycetidae</taxon>
        <taxon>Pleosporales</taxon>
        <taxon>Massarineae</taxon>
        <taxon>Didymosphaeriaceae</taxon>
        <taxon>Pseudopithomyces</taxon>
    </lineage>
</organism>
<dbReference type="EMBL" id="WVTA01000009">
    <property type="protein sequence ID" value="KAK3207647.1"/>
    <property type="molecule type" value="Genomic_DNA"/>
</dbReference>
<feature type="domain" description="BTB" evidence="2">
    <location>
        <begin position="13"/>
        <end position="82"/>
    </location>
</feature>
<keyword evidence="4" id="KW-1185">Reference proteome</keyword>